<evidence type="ECO:0000313" key="2">
    <source>
        <dbReference type="Proteomes" id="UP000503297"/>
    </source>
</evidence>
<reference evidence="2" key="1">
    <citation type="submission" date="2020-05" db="EMBL/GenBank/DDBJ databases">
        <title>Novel species in genus Nocardioides.</title>
        <authorList>
            <person name="Zhang G."/>
        </authorList>
    </citation>
    <scope>NUCLEOTIDE SEQUENCE [LARGE SCALE GENOMIC DNA]</scope>
    <source>
        <strain evidence="2">zg-1050</strain>
    </source>
</reference>
<keyword evidence="1" id="KW-0808">Transferase</keyword>
<sequence>MGMKSAEALEVSPEELPTYLMAHHAVYLDLDGANYYLTDVNDSYWRVQDVAKLNEKGHYTDCSELVSTVREFIDLPFGPAGITVGEACAQGTLYASEKPE</sequence>
<accession>A0A6M8IZI9</accession>
<dbReference type="AlphaFoldDB" id="A0A6M8IZI9"/>
<dbReference type="Proteomes" id="UP000503297">
    <property type="component" value="Chromosome"/>
</dbReference>
<evidence type="ECO:0000313" key="1">
    <source>
        <dbReference type="EMBL" id="QKF07140.1"/>
    </source>
</evidence>
<protein>
    <submittedName>
        <fullName evidence="1">CDP-alcohol phosphatidyltransferase</fullName>
    </submittedName>
</protein>
<organism evidence="1 2">
    <name type="scientific">Berryella wangjianweii</name>
    <dbReference type="NCBI Taxonomy" id="2734634"/>
    <lineage>
        <taxon>Bacteria</taxon>
        <taxon>Bacillati</taxon>
        <taxon>Actinomycetota</taxon>
        <taxon>Coriobacteriia</taxon>
        <taxon>Eggerthellales</taxon>
        <taxon>Eggerthellaceae</taxon>
        <taxon>Berryella</taxon>
    </lineage>
</organism>
<dbReference type="KEGG" id="bwa:HLV38_02630"/>
<dbReference type="EMBL" id="CP053716">
    <property type="protein sequence ID" value="QKF07140.1"/>
    <property type="molecule type" value="Genomic_DNA"/>
</dbReference>
<dbReference type="RefSeq" id="WP_172163047.1">
    <property type="nucleotide sequence ID" value="NZ_CP053716.1"/>
</dbReference>
<gene>
    <name evidence="1" type="ORF">HLV38_02630</name>
</gene>
<name>A0A6M8IZI9_9ACTN</name>
<keyword evidence="2" id="KW-1185">Reference proteome</keyword>
<proteinExistence type="predicted"/>
<dbReference type="GO" id="GO:0016740">
    <property type="term" value="F:transferase activity"/>
    <property type="evidence" value="ECO:0007669"/>
    <property type="project" value="UniProtKB-KW"/>
</dbReference>